<feature type="binding site" evidence="8">
    <location>
        <position position="57"/>
    </location>
    <ligand>
        <name>Mg(2+)</name>
        <dbReference type="ChEBI" id="CHEBI:18420"/>
    </ligand>
</feature>
<evidence type="ECO:0000256" key="1">
    <source>
        <dbReference type="ARBA" id="ARBA00022516"/>
    </source>
</evidence>
<dbReference type="NCBIfam" id="TIGR00516">
    <property type="entry name" value="acpS"/>
    <property type="match status" value="1"/>
</dbReference>
<keyword evidence="11" id="KW-1185">Reference proteome</keyword>
<keyword evidence="5 8" id="KW-0460">Magnesium</keyword>
<dbReference type="GO" id="GO:0006633">
    <property type="term" value="P:fatty acid biosynthetic process"/>
    <property type="evidence" value="ECO:0007669"/>
    <property type="project" value="UniProtKB-UniRule"/>
</dbReference>
<comment type="similarity">
    <text evidence="8">Belongs to the P-Pant transferase superfamily. AcpS family.</text>
</comment>
<keyword evidence="8" id="KW-0963">Cytoplasm</keyword>
<dbReference type="SUPFAM" id="SSF56214">
    <property type="entry name" value="4'-phosphopantetheinyl transferase"/>
    <property type="match status" value="1"/>
</dbReference>
<accession>L0ET26</accession>
<dbReference type="EC" id="2.7.8.7" evidence="8"/>
<dbReference type="Gene3D" id="3.90.470.20">
    <property type="entry name" value="4'-phosphopantetheinyl transferase domain"/>
    <property type="match status" value="1"/>
</dbReference>
<evidence type="ECO:0000256" key="5">
    <source>
        <dbReference type="ARBA" id="ARBA00022842"/>
    </source>
</evidence>
<evidence type="ECO:0000256" key="2">
    <source>
        <dbReference type="ARBA" id="ARBA00022679"/>
    </source>
</evidence>
<keyword evidence="4 8" id="KW-0276">Fatty acid metabolism</keyword>
<gene>
    <name evidence="8" type="primary">acpS</name>
    <name evidence="10" type="ordered locus">B488_06920</name>
</gene>
<keyword evidence="1 8" id="KW-0444">Lipid biosynthesis</keyword>
<evidence type="ECO:0000256" key="8">
    <source>
        <dbReference type="HAMAP-Rule" id="MF_00101"/>
    </source>
</evidence>
<evidence type="ECO:0000259" key="9">
    <source>
        <dbReference type="Pfam" id="PF01648"/>
    </source>
</evidence>
<dbReference type="HOGENOM" id="CLU_089696_0_2_5"/>
<dbReference type="InterPro" id="IPR002582">
    <property type="entry name" value="ACPS"/>
</dbReference>
<sequence length="134" mass="14551">MIIGIGVDIIDIRRIKKSIQRFGERFTEHCFTKEERDKCNSSPDPAASYAKRFAAKEACSKALGTGLAQGVSWKDMNIINSAGGKPSIVLSGGAKKHLSAIISSQFNPVIHLTISDEFPFAQAFVIIEVCHSPS</sequence>
<keyword evidence="7 8" id="KW-0275">Fatty acid biosynthesis</keyword>
<organism evidence="10 11">
    <name type="scientific">Liberibacter crescens (strain BT-1)</name>
    <dbReference type="NCBI Taxonomy" id="1215343"/>
    <lineage>
        <taxon>Bacteria</taxon>
        <taxon>Pseudomonadati</taxon>
        <taxon>Pseudomonadota</taxon>
        <taxon>Alphaproteobacteria</taxon>
        <taxon>Hyphomicrobiales</taxon>
        <taxon>Rhizobiaceae</taxon>
        <taxon>Liberibacter</taxon>
    </lineage>
</organism>
<dbReference type="EMBL" id="CP003789">
    <property type="protein sequence ID" value="AGA64684.1"/>
    <property type="molecule type" value="Genomic_DNA"/>
</dbReference>
<evidence type="ECO:0000256" key="6">
    <source>
        <dbReference type="ARBA" id="ARBA00023098"/>
    </source>
</evidence>
<keyword evidence="6 8" id="KW-0443">Lipid metabolism</keyword>
<name>L0ET26_LIBCB</name>
<feature type="binding site" evidence="8">
    <location>
        <position position="8"/>
    </location>
    <ligand>
        <name>Mg(2+)</name>
        <dbReference type="ChEBI" id="CHEBI:18420"/>
    </ligand>
</feature>
<dbReference type="NCBIfam" id="TIGR00556">
    <property type="entry name" value="pantethn_trn"/>
    <property type="match status" value="1"/>
</dbReference>
<dbReference type="STRING" id="1215343.B488_06920"/>
<dbReference type="AlphaFoldDB" id="L0ET26"/>
<evidence type="ECO:0000256" key="4">
    <source>
        <dbReference type="ARBA" id="ARBA00022832"/>
    </source>
</evidence>
<dbReference type="HAMAP" id="MF_00101">
    <property type="entry name" value="AcpS"/>
    <property type="match status" value="1"/>
</dbReference>
<keyword evidence="3 8" id="KW-0479">Metal-binding</keyword>
<comment type="catalytic activity">
    <reaction evidence="8">
        <text>apo-[ACP] + CoA = holo-[ACP] + adenosine 3',5'-bisphosphate + H(+)</text>
        <dbReference type="Rhea" id="RHEA:12068"/>
        <dbReference type="Rhea" id="RHEA-COMP:9685"/>
        <dbReference type="Rhea" id="RHEA-COMP:9690"/>
        <dbReference type="ChEBI" id="CHEBI:15378"/>
        <dbReference type="ChEBI" id="CHEBI:29999"/>
        <dbReference type="ChEBI" id="CHEBI:57287"/>
        <dbReference type="ChEBI" id="CHEBI:58343"/>
        <dbReference type="ChEBI" id="CHEBI:64479"/>
        <dbReference type="EC" id="2.7.8.7"/>
    </reaction>
</comment>
<evidence type="ECO:0000256" key="3">
    <source>
        <dbReference type="ARBA" id="ARBA00022723"/>
    </source>
</evidence>
<comment type="subcellular location">
    <subcellularLocation>
        <location evidence="8">Cytoplasm</location>
    </subcellularLocation>
</comment>
<dbReference type="GO" id="GO:0008897">
    <property type="term" value="F:holo-[acyl-carrier-protein] synthase activity"/>
    <property type="evidence" value="ECO:0007669"/>
    <property type="project" value="UniProtKB-UniRule"/>
</dbReference>
<evidence type="ECO:0000256" key="7">
    <source>
        <dbReference type="ARBA" id="ARBA00023160"/>
    </source>
</evidence>
<dbReference type="Pfam" id="PF01648">
    <property type="entry name" value="ACPS"/>
    <property type="match status" value="1"/>
</dbReference>
<feature type="domain" description="4'-phosphopantetheinyl transferase" evidence="9">
    <location>
        <begin position="4"/>
        <end position="97"/>
    </location>
</feature>
<comment type="function">
    <text evidence="8">Transfers the 4'-phosphopantetheine moiety from coenzyme A to a Ser of acyl-carrier-protein.</text>
</comment>
<dbReference type="KEGG" id="lcc:B488_06920"/>
<protein>
    <recommendedName>
        <fullName evidence="8">Holo-[acyl-carrier-protein] synthase</fullName>
        <shortName evidence="8">Holo-ACP synthase</shortName>
        <ecNumber evidence="8">2.7.8.7</ecNumber>
    </recommendedName>
    <alternativeName>
        <fullName evidence="8">4'-phosphopantetheinyl transferase AcpS</fullName>
    </alternativeName>
</protein>
<dbReference type="GO" id="GO:0005737">
    <property type="term" value="C:cytoplasm"/>
    <property type="evidence" value="ECO:0007669"/>
    <property type="project" value="UniProtKB-SubCell"/>
</dbReference>
<evidence type="ECO:0000313" key="11">
    <source>
        <dbReference type="Proteomes" id="UP000010799"/>
    </source>
</evidence>
<comment type="cofactor">
    <cofactor evidence="8">
        <name>Mg(2+)</name>
        <dbReference type="ChEBI" id="CHEBI:18420"/>
    </cofactor>
</comment>
<keyword evidence="2 8" id="KW-0808">Transferase</keyword>
<proteinExistence type="inferred from homology"/>
<dbReference type="Proteomes" id="UP000010799">
    <property type="component" value="Chromosome"/>
</dbReference>
<dbReference type="eggNOG" id="COG0736">
    <property type="taxonomic scope" value="Bacteria"/>
</dbReference>
<dbReference type="InterPro" id="IPR037143">
    <property type="entry name" value="4-PPantetheinyl_Trfase_dom_sf"/>
</dbReference>
<dbReference type="InterPro" id="IPR004568">
    <property type="entry name" value="Ppantetheine-prot_Trfase_dom"/>
</dbReference>
<reference evidence="10 11" key="1">
    <citation type="journal article" date="2012" name="Stand. Genomic Sci.">
        <title>Complete genome sequence of Liberibacter crescens BT-1.</title>
        <authorList>
            <person name="Leonard M.T."/>
            <person name="Fagen J.R."/>
            <person name="Davis-Richardson A.G."/>
            <person name="Davis M.J."/>
            <person name="Triplett E.W."/>
        </authorList>
    </citation>
    <scope>NUCLEOTIDE SEQUENCE [LARGE SCALE GENOMIC DNA]</scope>
    <source>
        <strain evidence="10 11">BT-1</strain>
    </source>
</reference>
<dbReference type="InterPro" id="IPR008278">
    <property type="entry name" value="4-PPantetheinyl_Trfase_dom"/>
</dbReference>
<dbReference type="PATRIC" id="fig|1215343.11.peg.712"/>
<evidence type="ECO:0000313" key="10">
    <source>
        <dbReference type="EMBL" id="AGA64684.1"/>
    </source>
</evidence>
<dbReference type="GO" id="GO:0000287">
    <property type="term" value="F:magnesium ion binding"/>
    <property type="evidence" value="ECO:0007669"/>
    <property type="project" value="UniProtKB-UniRule"/>
</dbReference>
<dbReference type="RefSeq" id="WP_015273111.1">
    <property type="nucleotide sequence ID" value="NC_019907.1"/>
</dbReference>